<dbReference type="OrthoDB" id="7431418at2759"/>
<keyword evidence="4" id="KW-1185">Reference proteome</keyword>
<sequence>MLQCVYQQLPLDRNEASNVIDQIPDVNQSSSYDDYEEGVNNLGVVSDINDEDYREGMTIEQSGVNLHSYRSNEDDSKMVVDPPRLHHYTNVRTHDAIDTLLCWLRASKVCKFHDDGIVKIIRSWLPVPNNLPSTLEGLLSSGNSGGLSDIPFGHTYQELLKKFSSQNLLSFILHLDDIGLCKSTKLKMWLLSTSIIELPPRLRYRRHNMLVVSIWIGHKGPNIRMWLGYNIPGRNKRQYPYEKPLNLRDSKTFTSNSKKAESDSKNVFGHLRKSILELILDVPLSTSILIDFQHVTLLRHFRGAVTQISILLTPALHFLYIKATELRNLLLYGFLPRFYSILEIDRVAHMALSICGIRLIHSHPTFGQRTSAIANELLTIFYRYHSKFFEHLQNFVLHLHAHYAEMFDLNGALCYVNTFTQEDLIGYVASNKHGTRYFGDLIVYYYNIDIALSNSTDRQNTSPDGPHDPCTDVESYEIDALQTYHRRVCNCTLIRRCICTYRRCILNQQMFHSTFYQRCTTSISYFVQLPDDSATNNKFMFGRIQVFFKHKEETYALIQKFSQKSLFSDYFKNSQYYELLREPLDTFFFVLEKCPYYYIFSYSMASKTTEKKEKPTVGMLDIETIILSSLKYFIHYLFQKPVRLAQLCDPNRENLVLLNVWIGSLKKHTILKNSELQSINQDKTQVKCIINQQRLVDNVKYYGVDVSSLNDNIDVDGYEKKKNLMTQKMEAVSWTSRPVNRNLNYNYFPVPSRQYPLLVNSPSNSPLCRPREDSDNDDHTKDFDNDPTVRTVEYRKSKRDRFPNNGNASNYRQKSIGVNVLSNQQKNRSDLVRSSCSPQSKLSQHSQYNAQQ</sequence>
<dbReference type="EMBL" id="CAJOBC010002380">
    <property type="protein sequence ID" value="CAF3730317.1"/>
    <property type="molecule type" value="Genomic_DNA"/>
</dbReference>
<feature type="compositionally biased region" description="Polar residues" evidence="1">
    <location>
        <begin position="820"/>
        <end position="852"/>
    </location>
</feature>
<feature type="region of interest" description="Disordered" evidence="1">
    <location>
        <begin position="759"/>
        <end position="852"/>
    </location>
</feature>
<proteinExistence type="predicted"/>
<dbReference type="Proteomes" id="UP000681722">
    <property type="component" value="Unassembled WGS sequence"/>
</dbReference>
<evidence type="ECO:0000313" key="2">
    <source>
        <dbReference type="EMBL" id="CAF0955159.1"/>
    </source>
</evidence>
<name>A0A814DIF9_9BILA</name>
<comment type="caution">
    <text evidence="2">The sequence shown here is derived from an EMBL/GenBank/DDBJ whole genome shotgun (WGS) entry which is preliminary data.</text>
</comment>
<accession>A0A814DIF9</accession>
<organism evidence="2 4">
    <name type="scientific">Didymodactylos carnosus</name>
    <dbReference type="NCBI Taxonomy" id="1234261"/>
    <lineage>
        <taxon>Eukaryota</taxon>
        <taxon>Metazoa</taxon>
        <taxon>Spiralia</taxon>
        <taxon>Gnathifera</taxon>
        <taxon>Rotifera</taxon>
        <taxon>Eurotatoria</taxon>
        <taxon>Bdelloidea</taxon>
        <taxon>Philodinida</taxon>
        <taxon>Philodinidae</taxon>
        <taxon>Didymodactylos</taxon>
    </lineage>
</organism>
<dbReference type="AlphaFoldDB" id="A0A814DIF9"/>
<evidence type="ECO:0000313" key="4">
    <source>
        <dbReference type="Proteomes" id="UP000663829"/>
    </source>
</evidence>
<evidence type="ECO:0000313" key="3">
    <source>
        <dbReference type="EMBL" id="CAF3730317.1"/>
    </source>
</evidence>
<feature type="compositionally biased region" description="Polar residues" evidence="1">
    <location>
        <begin position="804"/>
        <end position="813"/>
    </location>
</feature>
<protein>
    <submittedName>
        <fullName evidence="2">Uncharacterized protein</fullName>
    </submittedName>
</protein>
<dbReference type="Proteomes" id="UP000663829">
    <property type="component" value="Unassembled WGS sequence"/>
</dbReference>
<evidence type="ECO:0000256" key="1">
    <source>
        <dbReference type="SAM" id="MobiDB-lite"/>
    </source>
</evidence>
<reference evidence="2" key="1">
    <citation type="submission" date="2021-02" db="EMBL/GenBank/DDBJ databases">
        <authorList>
            <person name="Nowell W R."/>
        </authorList>
    </citation>
    <scope>NUCLEOTIDE SEQUENCE</scope>
</reference>
<gene>
    <name evidence="2" type="ORF">GPM918_LOCUS11457</name>
    <name evidence="3" type="ORF">SRO942_LOCUS11458</name>
</gene>
<feature type="compositionally biased region" description="Basic and acidic residues" evidence="1">
    <location>
        <begin position="769"/>
        <end position="784"/>
    </location>
</feature>
<dbReference type="EMBL" id="CAJNOQ010002380">
    <property type="protein sequence ID" value="CAF0955159.1"/>
    <property type="molecule type" value="Genomic_DNA"/>
</dbReference>